<dbReference type="InterPro" id="IPR023210">
    <property type="entry name" value="NADP_OxRdtase_dom"/>
</dbReference>
<dbReference type="Gene3D" id="3.20.20.100">
    <property type="entry name" value="NADP-dependent oxidoreductase domain"/>
    <property type="match status" value="1"/>
</dbReference>
<dbReference type="CDD" id="cd19152">
    <property type="entry name" value="AKR_AKR15A"/>
    <property type="match status" value="1"/>
</dbReference>
<dbReference type="InterPro" id="IPR036812">
    <property type="entry name" value="NAD(P)_OxRdtase_dom_sf"/>
</dbReference>
<protein>
    <submittedName>
        <fullName evidence="2">Aldo/keto reductase</fullName>
    </submittedName>
</protein>
<dbReference type="PANTHER" id="PTHR42686">
    <property type="entry name" value="GH17980P-RELATED"/>
    <property type="match status" value="1"/>
</dbReference>
<feature type="domain" description="NADP-dependent oxidoreductase" evidence="1">
    <location>
        <begin position="34"/>
        <end position="353"/>
    </location>
</feature>
<proteinExistence type="predicted"/>
<dbReference type="RefSeq" id="WP_157306222.1">
    <property type="nucleotide sequence ID" value="NZ_WRXN01000004.1"/>
</dbReference>
<dbReference type="Pfam" id="PF00248">
    <property type="entry name" value="Aldo_ket_red"/>
    <property type="match status" value="1"/>
</dbReference>
<evidence type="ECO:0000313" key="2">
    <source>
        <dbReference type="EMBL" id="MVT08798.1"/>
    </source>
</evidence>
<dbReference type="GO" id="GO:0016491">
    <property type="term" value="F:oxidoreductase activity"/>
    <property type="evidence" value="ECO:0007669"/>
    <property type="project" value="InterPro"/>
</dbReference>
<sequence>MLYNPYDNQYKIGPILSKNGDFPGSTSAILTLPKIICGTSSLGNLYEELPFSDKLILIKAYLECYPAGGIFDSAGKYGAGLALEVLGEALMQLDIGHDNILISNKLGWFRTPLKEKEPTFEKGVWKNLKHDAVQKISYEGIIECYEQGNQFLGPYRPQLASVHDPDEFLAAAQTEREKEERFQNIIGAYKALEELKSDKKVSYIGVGAKDWRIIQRISRQIELDWVMLANSLTIYQHPDELLEFIGELTQRKIRIINSAVFNGGFLVGSNYFNYRPVQETDAQDRKLLLWREAFFQLCKQFCLKPAHVCIQFGITIPGIDSLALNSTSASRIKQNMEMILSPIPSAFWVAMKEKGLMRKDYPYLG</sequence>
<gene>
    <name evidence="2" type="ORF">GO493_11040</name>
</gene>
<comment type="caution">
    <text evidence="2">The sequence shown here is derived from an EMBL/GenBank/DDBJ whole genome shotgun (WGS) entry which is preliminary data.</text>
</comment>
<dbReference type="AlphaFoldDB" id="A0A7K1U367"/>
<dbReference type="EMBL" id="WRXN01000004">
    <property type="protein sequence ID" value="MVT08798.1"/>
    <property type="molecule type" value="Genomic_DNA"/>
</dbReference>
<name>A0A7K1U367_9BACT</name>
<accession>A0A7K1U367</accession>
<dbReference type="SUPFAM" id="SSF51430">
    <property type="entry name" value="NAD(P)-linked oxidoreductase"/>
    <property type="match status" value="1"/>
</dbReference>
<evidence type="ECO:0000259" key="1">
    <source>
        <dbReference type="Pfam" id="PF00248"/>
    </source>
</evidence>
<keyword evidence="3" id="KW-1185">Reference proteome</keyword>
<reference evidence="2 3" key="1">
    <citation type="submission" date="2019-12" db="EMBL/GenBank/DDBJ databases">
        <title>Chitinophaga sp. strain ysch24 (GDMCC 1.1355), whole genome shotgun sequence.</title>
        <authorList>
            <person name="Zhang X."/>
        </authorList>
    </citation>
    <scope>NUCLEOTIDE SEQUENCE [LARGE SCALE GENOMIC DNA]</scope>
    <source>
        <strain evidence="3">ysch24</strain>
    </source>
</reference>
<dbReference type="GO" id="GO:0005829">
    <property type="term" value="C:cytosol"/>
    <property type="evidence" value="ECO:0007669"/>
    <property type="project" value="TreeGrafter"/>
</dbReference>
<dbReference type="PANTHER" id="PTHR42686:SF1">
    <property type="entry name" value="GH17980P-RELATED"/>
    <property type="match status" value="1"/>
</dbReference>
<evidence type="ECO:0000313" key="3">
    <source>
        <dbReference type="Proteomes" id="UP000461730"/>
    </source>
</evidence>
<dbReference type="Proteomes" id="UP000461730">
    <property type="component" value="Unassembled WGS sequence"/>
</dbReference>
<dbReference type="InterPro" id="IPR020471">
    <property type="entry name" value="AKR"/>
</dbReference>
<organism evidence="2 3">
    <name type="scientific">Chitinophaga tropicalis</name>
    <dbReference type="NCBI Taxonomy" id="2683588"/>
    <lineage>
        <taxon>Bacteria</taxon>
        <taxon>Pseudomonadati</taxon>
        <taxon>Bacteroidota</taxon>
        <taxon>Chitinophagia</taxon>
        <taxon>Chitinophagales</taxon>
        <taxon>Chitinophagaceae</taxon>
        <taxon>Chitinophaga</taxon>
    </lineage>
</organism>